<comment type="caution">
    <text evidence="15">The sequence shown here is derived from an EMBL/GenBank/DDBJ whole genome shotgun (WGS) entry which is preliminary data.</text>
</comment>
<keyword evidence="4 11" id="KW-0347">Helicase</keyword>
<accession>A0A1X0NMQ1</accession>
<evidence type="ECO:0000256" key="4">
    <source>
        <dbReference type="ARBA" id="ARBA00022806"/>
    </source>
</evidence>
<dbReference type="InterPro" id="IPR014017">
    <property type="entry name" value="DNA_helicase_UvrD-like_C"/>
</dbReference>
<keyword evidence="5 11" id="KW-0067">ATP-binding</keyword>
<reference evidence="15 16" key="1">
    <citation type="submission" date="2017-03" db="EMBL/GenBank/DDBJ databases">
        <title>An alternative strategy for trypanosome survival in the mammalian bloodstream revealed through genome and transcriptome analysis of the ubiquitous bovine parasite Trypanosoma (Megatrypanum) theileri.</title>
        <authorList>
            <person name="Kelly S."/>
            <person name="Ivens A."/>
            <person name="Mott A."/>
            <person name="O'Neill E."/>
            <person name="Emms D."/>
            <person name="Macleod O."/>
            <person name="Voorheis P."/>
            <person name="Matthews J."/>
            <person name="Matthews K."/>
            <person name="Carrington M."/>
        </authorList>
    </citation>
    <scope>NUCLEOTIDE SEQUENCE [LARGE SCALE GENOMIC DNA]</scope>
    <source>
        <strain evidence="15">Edinburgh</strain>
    </source>
</reference>
<evidence type="ECO:0000256" key="11">
    <source>
        <dbReference type="PROSITE-ProRule" id="PRU00560"/>
    </source>
</evidence>
<dbReference type="Gene3D" id="3.40.50.300">
    <property type="entry name" value="P-loop containing nucleotide triphosphate hydrolases"/>
    <property type="match status" value="3"/>
</dbReference>
<evidence type="ECO:0000313" key="15">
    <source>
        <dbReference type="EMBL" id="ORC85996.1"/>
    </source>
</evidence>
<dbReference type="RefSeq" id="XP_028880062.1">
    <property type="nucleotide sequence ID" value="XM_029028663.1"/>
</dbReference>
<keyword evidence="3 11" id="KW-0378">Hydrolase</keyword>
<comment type="catalytic activity">
    <reaction evidence="10">
        <text>ATP + H2O = ADP + phosphate + H(+)</text>
        <dbReference type="Rhea" id="RHEA:13065"/>
        <dbReference type="ChEBI" id="CHEBI:15377"/>
        <dbReference type="ChEBI" id="CHEBI:15378"/>
        <dbReference type="ChEBI" id="CHEBI:30616"/>
        <dbReference type="ChEBI" id="CHEBI:43474"/>
        <dbReference type="ChEBI" id="CHEBI:456216"/>
        <dbReference type="EC" id="5.6.2.4"/>
    </reaction>
</comment>
<evidence type="ECO:0000256" key="6">
    <source>
        <dbReference type="ARBA" id="ARBA00023125"/>
    </source>
</evidence>
<dbReference type="GO" id="GO:0005524">
    <property type="term" value="F:ATP binding"/>
    <property type="evidence" value="ECO:0007669"/>
    <property type="project" value="UniProtKB-UniRule"/>
</dbReference>
<evidence type="ECO:0000256" key="10">
    <source>
        <dbReference type="ARBA" id="ARBA00048988"/>
    </source>
</evidence>
<dbReference type="CDD" id="cd17932">
    <property type="entry name" value="DEXQc_UvrD"/>
    <property type="match status" value="1"/>
</dbReference>
<comment type="catalytic activity">
    <reaction evidence="8">
        <text>Couples ATP hydrolysis with the unwinding of duplex DNA by translocating in the 3'-5' direction.</text>
        <dbReference type="EC" id="5.6.2.4"/>
    </reaction>
</comment>
<dbReference type="Proteomes" id="UP000192257">
    <property type="component" value="Unassembled WGS sequence"/>
</dbReference>
<feature type="compositionally biased region" description="Basic and acidic residues" evidence="12">
    <location>
        <begin position="880"/>
        <end position="901"/>
    </location>
</feature>
<feature type="domain" description="UvrD-like helicase C-terminal" evidence="14">
    <location>
        <begin position="363"/>
        <end position="780"/>
    </location>
</feature>
<dbReference type="Pfam" id="PF13361">
    <property type="entry name" value="UvrD_C"/>
    <property type="match status" value="1"/>
</dbReference>
<dbReference type="GO" id="GO:0000725">
    <property type="term" value="P:recombinational repair"/>
    <property type="evidence" value="ECO:0007669"/>
    <property type="project" value="TreeGrafter"/>
</dbReference>
<dbReference type="OrthoDB" id="1470711at2759"/>
<dbReference type="GeneID" id="39988443"/>
<evidence type="ECO:0000256" key="1">
    <source>
        <dbReference type="ARBA" id="ARBA00009922"/>
    </source>
</evidence>
<dbReference type="GO" id="GO:0016787">
    <property type="term" value="F:hydrolase activity"/>
    <property type="evidence" value="ECO:0007669"/>
    <property type="project" value="UniProtKB-UniRule"/>
</dbReference>
<keyword evidence="6" id="KW-0238">DNA-binding</keyword>
<dbReference type="InterPro" id="IPR014016">
    <property type="entry name" value="UvrD-like_ATP-bd"/>
</dbReference>
<feature type="binding site" evidence="11">
    <location>
        <begin position="81"/>
        <end position="88"/>
    </location>
    <ligand>
        <name>ATP</name>
        <dbReference type="ChEBI" id="CHEBI:30616"/>
    </ligand>
</feature>
<feature type="region of interest" description="Disordered" evidence="12">
    <location>
        <begin position="259"/>
        <end position="280"/>
    </location>
</feature>
<dbReference type="EMBL" id="NBCO01000031">
    <property type="protein sequence ID" value="ORC85996.1"/>
    <property type="molecule type" value="Genomic_DNA"/>
</dbReference>
<evidence type="ECO:0000313" key="16">
    <source>
        <dbReference type="Proteomes" id="UP000192257"/>
    </source>
</evidence>
<dbReference type="InterPro" id="IPR013986">
    <property type="entry name" value="DExx_box_DNA_helicase_dom_sf"/>
</dbReference>
<evidence type="ECO:0000256" key="2">
    <source>
        <dbReference type="ARBA" id="ARBA00022741"/>
    </source>
</evidence>
<feature type="region of interest" description="Disordered" evidence="12">
    <location>
        <begin position="1"/>
        <end position="42"/>
    </location>
</feature>
<feature type="region of interest" description="Disordered" evidence="12">
    <location>
        <begin position="877"/>
        <end position="901"/>
    </location>
</feature>
<gene>
    <name evidence="15" type="ORF">TM35_000311820</name>
</gene>
<feature type="compositionally biased region" description="Low complexity" evidence="12">
    <location>
        <begin position="33"/>
        <end position="42"/>
    </location>
</feature>
<comment type="similarity">
    <text evidence="1">Belongs to the helicase family. UvrD subfamily.</text>
</comment>
<feature type="domain" description="UvrD-like helicase ATP-binding" evidence="13">
    <location>
        <begin position="60"/>
        <end position="368"/>
    </location>
</feature>
<evidence type="ECO:0000256" key="8">
    <source>
        <dbReference type="ARBA" id="ARBA00034617"/>
    </source>
</evidence>
<evidence type="ECO:0000259" key="13">
    <source>
        <dbReference type="PROSITE" id="PS51198"/>
    </source>
</evidence>
<organism evidence="15 16">
    <name type="scientific">Trypanosoma theileri</name>
    <dbReference type="NCBI Taxonomy" id="67003"/>
    <lineage>
        <taxon>Eukaryota</taxon>
        <taxon>Discoba</taxon>
        <taxon>Euglenozoa</taxon>
        <taxon>Kinetoplastea</taxon>
        <taxon>Metakinetoplastina</taxon>
        <taxon>Trypanosomatida</taxon>
        <taxon>Trypanosomatidae</taxon>
        <taxon>Trypanosoma</taxon>
    </lineage>
</organism>
<keyword evidence="7" id="KW-0413">Isomerase</keyword>
<sequence>MSSVHTIPTSHHHPQNNNNNNHNNHHHHHHNNGESQQQQQVVEGEGGVLNTMEYQQLLSALDASQRLAVCEDTSTPLLILAGAGSGKTLTMASRIAYMLLHGVAAENILGLCFSRQAAEALRERVAAVLPSSMSTAVRRLKLKTFHAFGLECLRRHGCIDLSTEVYDARRQRELAAAVVESHAVHYKGIEAVLGLIEYVNKAKTKKDMRAGVEMDPSRQSAYLFRFYQMMLHEQHHAVDFGDLEQMFLEALRPVIKPIEESTDNNNSNSNSNSNMSANTITPRLPSTVALHLRSTYTHIVVDEFQDLNEVQLECLALLAGDVCRVTCVGDPNQCIYTWRGATTNSFDRWRSRFPQTKLVRLETNYRSSAEIVNAVNEVTQLTQQSFRGQCGRRIMLIRCVHAWEELCLLPRVIEELLRTRDRGLQYSEIAILCRTRRRVREVIQTLEREQIPVCELRRSKPNATTLVRAMLSYLRLCVHPHSNLDVECVLRDAPHHFTAAAATKFIFALQAESLQRQRMLGTKALQKAESHINYSHYTILRELVHNGFAHVHERLRTTKSQQKMLRTFIEVTTAAHDALGRKYCDVEEVVRTVAERAGFDEGNTTGVKIRHRITNHNNNHNHHSNSNMNTAVKRERFSSSSTVRPSSISSSMRRSAGVWDDDHDIDEDENEDASSMSITQLLVEACRAVQQQVLAEKNTTSTINNNNNNNSNNSEESIVRDDAYTILQRVIDEFLALLPTDDFGPLKQGFTTTTTTTETTTTTATGPAAITVTTVHQAKGKEWPAVIVPGCYVGEFPIDVRSAEEKRVFYVAMSRAMRDLVFLTAERGPAAGRGVDNNNNNINNNDGDSEEQPLQITPYLSSILPHMETIRMSYLEQAQEEGKEEEKQVKMKREKEGETMV</sequence>
<dbReference type="PROSITE" id="PS51198">
    <property type="entry name" value="UVRD_HELICASE_ATP_BIND"/>
    <property type="match status" value="1"/>
</dbReference>
<dbReference type="STRING" id="67003.A0A1X0NMQ1"/>
<dbReference type="InterPro" id="IPR000212">
    <property type="entry name" value="DNA_helicase_UvrD/REP"/>
</dbReference>
<evidence type="ECO:0000256" key="7">
    <source>
        <dbReference type="ARBA" id="ARBA00023235"/>
    </source>
</evidence>
<evidence type="ECO:0000259" key="14">
    <source>
        <dbReference type="PROSITE" id="PS51217"/>
    </source>
</evidence>
<dbReference type="GO" id="GO:0003677">
    <property type="term" value="F:DNA binding"/>
    <property type="evidence" value="ECO:0007669"/>
    <property type="project" value="UniProtKB-KW"/>
</dbReference>
<evidence type="ECO:0000256" key="3">
    <source>
        <dbReference type="ARBA" id="ARBA00022801"/>
    </source>
</evidence>
<evidence type="ECO:0000256" key="5">
    <source>
        <dbReference type="ARBA" id="ARBA00022840"/>
    </source>
</evidence>
<feature type="region of interest" description="Disordered" evidence="12">
    <location>
        <begin position="831"/>
        <end position="853"/>
    </location>
</feature>
<keyword evidence="16" id="KW-1185">Reference proteome</keyword>
<evidence type="ECO:0000256" key="12">
    <source>
        <dbReference type="SAM" id="MobiDB-lite"/>
    </source>
</evidence>
<dbReference type="Gene3D" id="1.10.10.160">
    <property type="match status" value="1"/>
</dbReference>
<dbReference type="PROSITE" id="PS51217">
    <property type="entry name" value="UVRD_HELICASE_CTER"/>
    <property type="match status" value="1"/>
</dbReference>
<dbReference type="PANTHER" id="PTHR11070">
    <property type="entry name" value="UVRD / RECB / PCRA DNA HELICASE FAMILY MEMBER"/>
    <property type="match status" value="1"/>
</dbReference>
<dbReference type="GO" id="GO:0043138">
    <property type="term" value="F:3'-5' DNA helicase activity"/>
    <property type="evidence" value="ECO:0007669"/>
    <property type="project" value="UniProtKB-EC"/>
</dbReference>
<proteinExistence type="inferred from homology"/>
<dbReference type="SUPFAM" id="SSF52540">
    <property type="entry name" value="P-loop containing nucleoside triphosphate hydrolases"/>
    <property type="match status" value="1"/>
</dbReference>
<feature type="compositionally biased region" description="Low complexity" evidence="12">
    <location>
        <begin position="264"/>
        <end position="278"/>
    </location>
</feature>
<dbReference type="InterPro" id="IPR027417">
    <property type="entry name" value="P-loop_NTPase"/>
</dbReference>
<dbReference type="Pfam" id="PF00580">
    <property type="entry name" value="UvrD-helicase"/>
    <property type="match status" value="1"/>
</dbReference>
<dbReference type="AlphaFoldDB" id="A0A1X0NMQ1"/>
<feature type="compositionally biased region" description="Acidic residues" evidence="12">
    <location>
        <begin position="659"/>
        <end position="672"/>
    </location>
</feature>
<dbReference type="GO" id="GO:0005634">
    <property type="term" value="C:nucleus"/>
    <property type="evidence" value="ECO:0007669"/>
    <property type="project" value="TreeGrafter"/>
</dbReference>
<evidence type="ECO:0000256" key="9">
    <source>
        <dbReference type="ARBA" id="ARBA00034808"/>
    </source>
</evidence>
<dbReference type="PANTHER" id="PTHR11070:SF2">
    <property type="entry name" value="ATP-DEPENDENT DNA HELICASE SRS2"/>
    <property type="match status" value="1"/>
</dbReference>
<dbReference type="Gene3D" id="1.10.486.10">
    <property type="entry name" value="PCRA, domain 4"/>
    <property type="match status" value="2"/>
</dbReference>
<name>A0A1X0NMQ1_9TRYP</name>
<feature type="compositionally biased region" description="Low complexity" evidence="12">
    <location>
        <begin position="638"/>
        <end position="655"/>
    </location>
</feature>
<keyword evidence="2 11" id="KW-0547">Nucleotide-binding</keyword>
<protein>
    <recommendedName>
        <fullName evidence="9">DNA 3'-5' helicase</fullName>
        <ecNumber evidence="9">5.6.2.4</ecNumber>
    </recommendedName>
</protein>
<feature type="region of interest" description="Disordered" evidence="12">
    <location>
        <begin position="636"/>
        <end position="672"/>
    </location>
</feature>
<dbReference type="EC" id="5.6.2.4" evidence="9"/>
<dbReference type="VEuPathDB" id="TriTrypDB:TM35_000311820"/>